<dbReference type="Proteomes" id="UP001144347">
    <property type="component" value="Unassembled WGS sequence"/>
</dbReference>
<name>A0ABT4LDA2_9SPHI</name>
<dbReference type="Pfam" id="PF03860">
    <property type="entry name" value="Csp"/>
    <property type="match status" value="1"/>
</dbReference>
<evidence type="ECO:0000313" key="1">
    <source>
        <dbReference type="EMBL" id="MCZ4245896.1"/>
    </source>
</evidence>
<dbReference type="Gene3D" id="1.20.1270.360">
    <property type="match status" value="1"/>
</dbReference>
<sequence length="114" mass="12973">MEQRNHKALIQTLLDCALACEYCASSCLEEGHVKMMVKCIKLDRDCADLCVQAARLLQRDSVIAHQYLLLCEEVCRLCAEECVKHHHEHCQACAKACRTCADACHKNHEPIYQD</sequence>
<gene>
    <name evidence="1" type="ORF">O0955_17930</name>
</gene>
<proteinExistence type="predicted"/>
<dbReference type="InterPro" id="IPR044543">
    <property type="entry name" value="YHJQ-like"/>
</dbReference>
<dbReference type="InterPro" id="IPR005560">
    <property type="entry name" value="Csp_YhjQ"/>
</dbReference>
<dbReference type="PANTHER" id="PTHR37310">
    <property type="entry name" value="CYTOPLASMIC PROTEIN-RELATED"/>
    <property type="match status" value="1"/>
</dbReference>
<dbReference type="CDD" id="cd08026">
    <property type="entry name" value="DUF326"/>
    <property type="match status" value="1"/>
</dbReference>
<accession>A0ABT4LDA2</accession>
<dbReference type="EMBL" id="JAPWGM010000008">
    <property type="protein sequence ID" value="MCZ4245896.1"/>
    <property type="molecule type" value="Genomic_DNA"/>
</dbReference>
<dbReference type="RefSeq" id="WP_269428937.1">
    <property type="nucleotide sequence ID" value="NZ_JAPWGM010000008.1"/>
</dbReference>
<protein>
    <submittedName>
        <fullName evidence="1">Four-helix bundle copper-binding protein</fullName>
    </submittedName>
</protein>
<keyword evidence="2" id="KW-1185">Reference proteome</keyword>
<reference evidence="1" key="1">
    <citation type="submission" date="2022-12" db="EMBL/GenBank/DDBJ databases">
        <title>Genome sequence of HCMS5-2.</title>
        <authorList>
            <person name="Woo H."/>
        </authorList>
    </citation>
    <scope>NUCLEOTIDE SEQUENCE</scope>
    <source>
        <strain evidence="1">HCMS5-2</strain>
    </source>
</reference>
<organism evidence="1 2">
    <name type="scientific">Pedobacter punctiformis</name>
    <dbReference type="NCBI Taxonomy" id="3004097"/>
    <lineage>
        <taxon>Bacteria</taxon>
        <taxon>Pseudomonadati</taxon>
        <taxon>Bacteroidota</taxon>
        <taxon>Sphingobacteriia</taxon>
        <taxon>Sphingobacteriales</taxon>
        <taxon>Sphingobacteriaceae</taxon>
        <taxon>Pedobacter</taxon>
    </lineage>
</organism>
<comment type="caution">
    <text evidence="1">The sequence shown here is derived from an EMBL/GenBank/DDBJ whole genome shotgun (WGS) entry which is preliminary data.</text>
</comment>
<dbReference type="PANTHER" id="PTHR37310:SF1">
    <property type="entry name" value="CYTOPLASMIC PROTEIN"/>
    <property type="match status" value="1"/>
</dbReference>
<evidence type="ECO:0000313" key="2">
    <source>
        <dbReference type="Proteomes" id="UP001144347"/>
    </source>
</evidence>